<keyword evidence="3" id="KW-1185">Reference proteome</keyword>
<dbReference type="EMBL" id="JBHRZI010000027">
    <property type="protein sequence ID" value="MFC3895763.1"/>
    <property type="molecule type" value="Genomic_DNA"/>
</dbReference>
<sequence length="122" mass="14462">MKKLRILLLCLAALVTPVVFASPAQADDRCDQARFCLWEHPSFGGYKSYWWENDLQRNYQYDIRSWPQSRTTSSIKNNTAYYLHIWNAEGSHRCLPPGYNFWHVGSEYEDRVTHLGLYTHWC</sequence>
<accession>A0ABV8C181</accession>
<proteinExistence type="predicted"/>
<evidence type="ECO:0000256" key="1">
    <source>
        <dbReference type="SAM" id="SignalP"/>
    </source>
</evidence>
<dbReference type="Pfam" id="PF03995">
    <property type="entry name" value="Inhibitor_I36"/>
    <property type="match status" value="1"/>
</dbReference>
<gene>
    <name evidence="2" type="ORF">ACFOWZ_30160</name>
</gene>
<keyword evidence="1" id="KW-0732">Signal</keyword>
<feature type="signal peptide" evidence="1">
    <location>
        <begin position="1"/>
        <end position="21"/>
    </location>
</feature>
<organism evidence="2 3">
    <name type="scientific">Lentzea rhizosphaerae</name>
    <dbReference type="NCBI Taxonomy" id="2041025"/>
    <lineage>
        <taxon>Bacteria</taxon>
        <taxon>Bacillati</taxon>
        <taxon>Actinomycetota</taxon>
        <taxon>Actinomycetes</taxon>
        <taxon>Pseudonocardiales</taxon>
        <taxon>Pseudonocardiaceae</taxon>
        <taxon>Lentzea</taxon>
    </lineage>
</organism>
<dbReference type="RefSeq" id="WP_382377295.1">
    <property type="nucleotide sequence ID" value="NZ_JBHRZI010000027.1"/>
</dbReference>
<protein>
    <submittedName>
        <fullName evidence="2">Peptidase inhibitor family I36 protein</fullName>
    </submittedName>
</protein>
<feature type="chain" id="PRO_5046791528" evidence="1">
    <location>
        <begin position="22"/>
        <end position="122"/>
    </location>
</feature>
<evidence type="ECO:0000313" key="2">
    <source>
        <dbReference type="EMBL" id="MFC3895763.1"/>
    </source>
</evidence>
<comment type="caution">
    <text evidence="2">The sequence shown here is derived from an EMBL/GenBank/DDBJ whole genome shotgun (WGS) entry which is preliminary data.</text>
</comment>
<reference evidence="3" key="1">
    <citation type="journal article" date="2019" name="Int. J. Syst. Evol. Microbiol.">
        <title>The Global Catalogue of Microorganisms (GCM) 10K type strain sequencing project: providing services to taxonomists for standard genome sequencing and annotation.</title>
        <authorList>
            <consortium name="The Broad Institute Genomics Platform"/>
            <consortium name="The Broad Institute Genome Sequencing Center for Infectious Disease"/>
            <person name="Wu L."/>
            <person name="Ma J."/>
        </authorList>
    </citation>
    <scope>NUCLEOTIDE SEQUENCE [LARGE SCALE GENOMIC DNA]</scope>
    <source>
        <strain evidence="3">CGMCC 4.7405</strain>
    </source>
</reference>
<dbReference type="Proteomes" id="UP001595690">
    <property type="component" value="Unassembled WGS sequence"/>
</dbReference>
<evidence type="ECO:0000313" key="3">
    <source>
        <dbReference type="Proteomes" id="UP001595690"/>
    </source>
</evidence>
<dbReference type="Gene3D" id="2.60.20.10">
    <property type="entry name" value="Crystallins"/>
    <property type="match status" value="1"/>
</dbReference>
<name>A0ABV8C181_9PSEU</name>